<proteinExistence type="predicted"/>
<feature type="transmembrane region" description="Helical" evidence="1">
    <location>
        <begin position="56"/>
        <end position="78"/>
    </location>
</feature>
<keyword evidence="1" id="KW-1133">Transmembrane helix</keyword>
<protein>
    <submittedName>
        <fullName evidence="2">Oligosaccharide repeat unit polymerase</fullName>
    </submittedName>
</protein>
<organism evidence="2 3">
    <name type="scientific">Xylanibacter caecicola</name>
    <dbReference type="NCBI Taxonomy" id="2736294"/>
    <lineage>
        <taxon>Bacteria</taxon>
        <taxon>Pseudomonadati</taxon>
        <taxon>Bacteroidota</taxon>
        <taxon>Bacteroidia</taxon>
        <taxon>Bacteroidales</taxon>
        <taxon>Prevotellaceae</taxon>
        <taxon>Xylanibacter</taxon>
    </lineage>
</organism>
<feature type="transmembrane region" description="Helical" evidence="1">
    <location>
        <begin position="98"/>
        <end position="118"/>
    </location>
</feature>
<gene>
    <name evidence="2" type="ORF">HPS54_02475</name>
</gene>
<feature type="transmembrane region" description="Helical" evidence="1">
    <location>
        <begin position="145"/>
        <end position="166"/>
    </location>
</feature>
<evidence type="ECO:0000313" key="2">
    <source>
        <dbReference type="EMBL" id="NPE24396.1"/>
    </source>
</evidence>
<name>A0ABX2AZK0_9BACT</name>
<keyword evidence="1" id="KW-0812">Transmembrane</keyword>
<dbReference type="RefSeq" id="WP_172343890.1">
    <property type="nucleotide sequence ID" value="NZ_CASYYZ010000022.1"/>
</dbReference>
<feature type="transmembrane region" description="Helical" evidence="1">
    <location>
        <begin position="330"/>
        <end position="349"/>
    </location>
</feature>
<feature type="transmembrane region" description="Helical" evidence="1">
    <location>
        <begin position="25"/>
        <end position="44"/>
    </location>
</feature>
<sequence length="419" mass="48894">MEIFLLVALGIMMLAFRKTGLGDYFSPWMITCEIWFVMMFMTQFQGDLLYPMNNQFFYSLMLWVPIFCISSIITYSVLPARKGTDRNGHLRAMSVNKTLFDIFFVIAVFITPMQLYMVMKLVSMFDSQNMLENIRLLAVYGDNDFGFLNYAHVINQVLFVIALWNYPKTKGWKVAVLVVTNLLSCFSMMEKSGIFFMILSSMFVLFKKKIIRVRTIVTVIFCIVIFFFLFNNVMAGAYDDTGNGEKGMEFLDFFACYVLSPPVAFGMIQPELEGQFGSHTFQYIYFFLDRWGWGNYAVYERIQDYVLVPIPTNVYTIFQPFFEDFEYRGIAFFAFVYGTLSGLVYRYFINGSSVGRCIYALVVEILVLQFYSESFIQNIVLSLQFVFFVILITQEKYSLDFSEFFKKSRIDVRSINKTS</sequence>
<accession>A0ABX2AZK0</accession>
<feature type="transmembrane region" description="Helical" evidence="1">
    <location>
        <begin position="375"/>
        <end position="393"/>
    </location>
</feature>
<feature type="transmembrane region" description="Helical" evidence="1">
    <location>
        <begin position="210"/>
        <end position="230"/>
    </location>
</feature>
<comment type="caution">
    <text evidence="2">The sequence shown here is derived from an EMBL/GenBank/DDBJ whole genome shotgun (WGS) entry which is preliminary data.</text>
</comment>
<dbReference type="NCBIfam" id="TIGR04370">
    <property type="entry name" value="glyco_rpt_poly"/>
    <property type="match status" value="1"/>
</dbReference>
<evidence type="ECO:0000313" key="3">
    <source>
        <dbReference type="Proteomes" id="UP000820977"/>
    </source>
</evidence>
<dbReference type="Proteomes" id="UP000820977">
    <property type="component" value="Unassembled WGS sequence"/>
</dbReference>
<reference evidence="2 3" key="1">
    <citation type="submission" date="2020-05" db="EMBL/GenBank/DDBJ databases">
        <title>Distinct polysaccharide utilization as determinants for interspecies competition between intestinal Prevotella spp.</title>
        <authorList>
            <person name="Galvez E.J.C."/>
            <person name="Iljazovic A."/>
            <person name="Strowig T."/>
        </authorList>
    </citation>
    <scope>NUCLEOTIDE SEQUENCE [LARGE SCALE GENOMIC DNA]</scope>
    <source>
        <strain evidence="2 3">PCHR</strain>
    </source>
</reference>
<keyword evidence="3" id="KW-1185">Reference proteome</keyword>
<keyword evidence="1" id="KW-0472">Membrane</keyword>
<dbReference type="EMBL" id="JABKKJ010000002">
    <property type="protein sequence ID" value="NPE24396.1"/>
    <property type="molecule type" value="Genomic_DNA"/>
</dbReference>
<evidence type="ECO:0000256" key="1">
    <source>
        <dbReference type="SAM" id="Phobius"/>
    </source>
</evidence>
<feature type="transmembrane region" description="Helical" evidence="1">
    <location>
        <begin position="172"/>
        <end position="189"/>
    </location>
</feature>